<feature type="chain" id="PRO_5012660052" evidence="1">
    <location>
        <begin position="27"/>
        <end position="178"/>
    </location>
</feature>
<gene>
    <name evidence="2" type="ORF">PENSUB_2170</name>
</gene>
<dbReference type="AlphaFoldDB" id="A0A1Q5URM1"/>
<evidence type="ECO:0000313" key="2">
    <source>
        <dbReference type="EMBL" id="OKP15128.1"/>
    </source>
</evidence>
<keyword evidence="3" id="KW-1185">Reference proteome</keyword>
<accession>A0A1Q5URM1</accession>
<organism evidence="2 3">
    <name type="scientific">Penicillium subrubescens</name>
    <dbReference type="NCBI Taxonomy" id="1316194"/>
    <lineage>
        <taxon>Eukaryota</taxon>
        <taxon>Fungi</taxon>
        <taxon>Dikarya</taxon>
        <taxon>Ascomycota</taxon>
        <taxon>Pezizomycotina</taxon>
        <taxon>Eurotiomycetes</taxon>
        <taxon>Eurotiomycetidae</taxon>
        <taxon>Eurotiales</taxon>
        <taxon>Aspergillaceae</taxon>
        <taxon>Penicillium</taxon>
    </lineage>
</organism>
<evidence type="ECO:0000313" key="3">
    <source>
        <dbReference type="Proteomes" id="UP000186955"/>
    </source>
</evidence>
<reference evidence="2 3" key="1">
    <citation type="submission" date="2016-10" db="EMBL/GenBank/DDBJ databases">
        <title>Genome sequence of the ascomycete fungus Penicillium subrubescens.</title>
        <authorList>
            <person name="De Vries R.P."/>
            <person name="Peng M."/>
            <person name="Dilokpimol A."/>
            <person name="Hilden K."/>
            <person name="Makela M.R."/>
            <person name="Grigoriev I."/>
            <person name="Riley R."/>
            <person name="Granchi Z."/>
        </authorList>
    </citation>
    <scope>NUCLEOTIDE SEQUENCE [LARGE SCALE GENOMIC DNA]</scope>
    <source>
        <strain evidence="2 3">CBS 132785</strain>
    </source>
</reference>
<protein>
    <submittedName>
        <fullName evidence="2">Uncharacterized protein</fullName>
    </submittedName>
</protein>
<evidence type="ECO:0000256" key="1">
    <source>
        <dbReference type="SAM" id="SignalP"/>
    </source>
</evidence>
<name>A0A1Q5URM1_9EURO</name>
<dbReference type="EMBL" id="MNBE01000023">
    <property type="protein sequence ID" value="OKP15128.1"/>
    <property type="molecule type" value="Genomic_DNA"/>
</dbReference>
<feature type="signal peptide" evidence="1">
    <location>
        <begin position="1"/>
        <end position="26"/>
    </location>
</feature>
<dbReference type="STRING" id="1316194.A0A1Q5URM1"/>
<proteinExistence type="predicted"/>
<keyword evidence="1" id="KW-0732">Signal</keyword>
<sequence length="178" mass="19916">MMWSSNYVFPHFYLIATWLHASGTQARVKDTIANLDCAPGVACIHHYEAVLRLPFNRTDGGAASTYGDTNATSVPGFDRLNDYHFLSFDESFLSLVGDNASYEFFFSVEDITHEGPVWIPDKKWVVFTEINKFWQYRLDLSVKTPILSKFNASPPIWSPAGGSYHKGLVYFTCPGGGG</sequence>
<dbReference type="Proteomes" id="UP000186955">
    <property type="component" value="Unassembled WGS sequence"/>
</dbReference>
<comment type="caution">
    <text evidence="2">The sequence shown here is derived from an EMBL/GenBank/DDBJ whole genome shotgun (WGS) entry which is preliminary data.</text>
</comment>